<reference evidence="1" key="1">
    <citation type="journal article" date="2021" name="Mol. Ecol. Resour.">
        <title>Apolygus lucorum genome provides insights into omnivorousness and mesophyll feeding.</title>
        <authorList>
            <person name="Liu Y."/>
            <person name="Liu H."/>
            <person name="Wang H."/>
            <person name="Huang T."/>
            <person name="Liu B."/>
            <person name="Yang B."/>
            <person name="Yin L."/>
            <person name="Li B."/>
            <person name="Zhang Y."/>
            <person name="Zhang S."/>
            <person name="Jiang F."/>
            <person name="Zhang X."/>
            <person name="Ren Y."/>
            <person name="Wang B."/>
            <person name="Wang S."/>
            <person name="Lu Y."/>
            <person name="Wu K."/>
            <person name="Fan W."/>
            <person name="Wang G."/>
        </authorList>
    </citation>
    <scope>NUCLEOTIDE SEQUENCE</scope>
    <source>
        <strain evidence="1">12Hb</strain>
    </source>
</reference>
<keyword evidence="2" id="KW-1185">Reference proteome</keyword>
<name>A0A6A4J7Q0_APOLU</name>
<evidence type="ECO:0000313" key="1">
    <source>
        <dbReference type="EMBL" id="KAF6204942.1"/>
    </source>
</evidence>
<sequence>MSSFKFAVALLLVVAVVAQDEIADEEVEGRTFGHLAKPLKKLGHRLGQYLVYATSDNYYPHQYHPPIVHHNNHFGGYYGGYQPGYAGHHAPGFVGGFRDIDV</sequence>
<dbReference type="Proteomes" id="UP000466442">
    <property type="component" value="Linkage Group LG9"/>
</dbReference>
<dbReference type="AlphaFoldDB" id="A0A6A4J7Q0"/>
<accession>A0A6A4J7Q0</accession>
<protein>
    <submittedName>
        <fullName evidence="1">Uncharacterized protein</fullName>
    </submittedName>
</protein>
<organism evidence="1 2">
    <name type="scientific">Apolygus lucorum</name>
    <name type="common">Small green plant bug</name>
    <name type="synonym">Lygocoris lucorum</name>
    <dbReference type="NCBI Taxonomy" id="248454"/>
    <lineage>
        <taxon>Eukaryota</taxon>
        <taxon>Metazoa</taxon>
        <taxon>Ecdysozoa</taxon>
        <taxon>Arthropoda</taxon>
        <taxon>Hexapoda</taxon>
        <taxon>Insecta</taxon>
        <taxon>Pterygota</taxon>
        <taxon>Neoptera</taxon>
        <taxon>Paraneoptera</taxon>
        <taxon>Hemiptera</taxon>
        <taxon>Heteroptera</taxon>
        <taxon>Panheteroptera</taxon>
        <taxon>Cimicomorpha</taxon>
        <taxon>Miridae</taxon>
        <taxon>Mirini</taxon>
        <taxon>Apolygus</taxon>
    </lineage>
</organism>
<proteinExistence type="predicted"/>
<gene>
    <name evidence="1" type="ORF">GE061_019108</name>
</gene>
<dbReference type="OrthoDB" id="10615025at2759"/>
<dbReference type="EMBL" id="WIXP02000009">
    <property type="protein sequence ID" value="KAF6204942.1"/>
    <property type="molecule type" value="Genomic_DNA"/>
</dbReference>
<comment type="caution">
    <text evidence="1">The sequence shown here is derived from an EMBL/GenBank/DDBJ whole genome shotgun (WGS) entry which is preliminary data.</text>
</comment>
<evidence type="ECO:0000313" key="2">
    <source>
        <dbReference type="Proteomes" id="UP000466442"/>
    </source>
</evidence>